<organism evidence="5 6">
    <name type="scientific">Xylanibacter ruminicola</name>
    <name type="common">Prevotella ruminicola</name>
    <dbReference type="NCBI Taxonomy" id="839"/>
    <lineage>
        <taxon>Bacteria</taxon>
        <taxon>Pseudomonadati</taxon>
        <taxon>Bacteroidota</taxon>
        <taxon>Bacteroidia</taxon>
        <taxon>Bacteroidales</taxon>
        <taxon>Prevotellaceae</taxon>
        <taxon>Xylanibacter</taxon>
    </lineage>
</organism>
<dbReference type="Pfam" id="PF19904">
    <property type="entry name" value="DUF6377"/>
    <property type="match status" value="1"/>
</dbReference>
<evidence type="ECO:0000313" key="5">
    <source>
        <dbReference type="EMBL" id="SEG07122.1"/>
    </source>
</evidence>
<evidence type="ECO:0000313" key="6">
    <source>
        <dbReference type="Proteomes" id="UP000236735"/>
    </source>
</evidence>
<dbReference type="Proteomes" id="UP000236735">
    <property type="component" value="Unassembled WGS sequence"/>
</dbReference>
<evidence type="ECO:0000259" key="4">
    <source>
        <dbReference type="Pfam" id="PF19904"/>
    </source>
</evidence>
<keyword evidence="2" id="KW-0812">Transmembrane</keyword>
<protein>
    <recommendedName>
        <fullName evidence="4">DUF6377 domain-containing protein</fullName>
    </recommendedName>
</protein>
<dbReference type="AlphaFoldDB" id="A0A1H5X5U5"/>
<reference evidence="5 6" key="1">
    <citation type="submission" date="2016-10" db="EMBL/GenBank/DDBJ databases">
        <authorList>
            <person name="de Groot N.N."/>
        </authorList>
    </citation>
    <scope>NUCLEOTIDE SEQUENCE [LARGE SCALE GENOMIC DNA]</scope>
    <source>
        <strain evidence="5 6">AR32</strain>
    </source>
</reference>
<dbReference type="RefSeq" id="WP_103916168.1">
    <property type="nucleotide sequence ID" value="NZ_FNUV01000008.1"/>
</dbReference>
<feature type="chain" id="PRO_5009289098" description="DUF6377 domain-containing protein" evidence="3">
    <location>
        <begin position="20"/>
        <end position="552"/>
    </location>
</feature>
<sequence length="552" mass="64754">MLRFYIVSLFLSLSLTSMAGTELLLHELDATIAQRAQYIREKEGRINNLKDKLAKERDNTAVLKIIDDLYNEYHVFKFDSAMYYADWGLTLANMHGNAYYTKLFTIYRAEILAIGGLYSEATECLAPLDTRDMERQMLFKFYMVISKVYSYWSSYSQNTPFAEVYWQKTMDYFEKGLAYLDKGNPLYDYYQGEYYSYLNHDAMKARQYYQTVIKKESDSSRIYAMTSYALANNYLNYEHDEDKYEEHLIRAALADLRSCTMEAVALQILATRLFEKGESEVERAERYISVSMEDAKFYNNRLRILEISRILPQITTTYQARVEKQNHRLRYSIIFISLLVVAILFTTYLILRQNRKLKVHRRQLADSNERQAELNTQLHELNQRLVDTNKRREGLASIYIDLCAKYIDKLGKYQTLVKRKIKANQTQELLQIISSTRISEEDAATFLTRFDKAFLELYPTFVDEFNALLHVSGRIQQKSPHTLTTELRTFALIRLGVKNTADIAGLLFLSNQTIYNCRSVIKNKAINKESFDDDVMHLCTVIKENQRDSKER</sequence>
<dbReference type="InterPro" id="IPR045957">
    <property type="entry name" value="DUF6377"/>
</dbReference>
<evidence type="ECO:0000256" key="1">
    <source>
        <dbReference type="SAM" id="Coils"/>
    </source>
</evidence>
<feature type="signal peptide" evidence="3">
    <location>
        <begin position="1"/>
        <end position="19"/>
    </location>
</feature>
<keyword evidence="2" id="KW-0472">Membrane</keyword>
<evidence type="ECO:0000256" key="2">
    <source>
        <dbReference type="SAM" id="Phobius"/>
    </source>
</evidence>
<name>A0A1H5X5U5_XYLRU</name>
<dbReference type="EMBL" id="FNUV01000008">
    <property type="protein sequence ID" value="SEG07122.1"/>
    <property type="molecule type" value="Genomic_DNA"/>
</dbReference>
<accession>A0A1H5X5U5</accession>
<keyword evidence="2" id="KW-1133">Transmembrane helix</keyword>
<feature type="domain" description="DUF6377" evidence="4">
    <location>
        <begin position="255"/>
        <end position="504"/>
    </location>
</feature>
<keyword evidence="1" id="KW-0175">Coiled coil</keyword>
<keyword evidence="3" id="KW-0732">Signal</keyword>
<feature type="transmembrane region" description="Helical" evidence="2">
    <location>
        <begin position="331"/>
        <end position="351"/>
    </location>
</feature>
<gene>
    <name evidence="5" type="ORF">SAMN05216354_2647</name>
</gene>
<feature type="coiled-coil region" evidence="1">
    <location>
        <begin position="357"/>
        <end position="391"/>
    </location>
</feature>
<proteinExistence type="predicted"/>
<evidence type="ECO:0000256" key="3">
    <source>
        <dbReference type="SAM" id="SignalP"/>
    </source>
</evidence>